<comment type="caution">
    <text evidence="3">The sequence shown here is derived from an EMBL/GenBank/DDBJ whole genome shotgun (WGS) entry which is preliminary data.</text>
</comment>
<dbReference type="InterPro" id="IPR011042">
    <property type="entry name" value="6-blade_b-propeller_TolB-like"/>
</dbReference>
<evidence type="ECO:0000256" key="1">
    <source>
        <dbReference type="ARBA" id="ARBA00009820"/>
    </source>
</evidence>
<dbReference type="SUPFAM" id="SSF69304">
    <property type="entry name" value="Tricorn protease N-terminal domain"/>
    <property type="match status" value="1"/>
</dbReference>
<evidence type="ECO:0000313" key="3">
    <source>
        <dbReference type="EMBL" id="CDR35254.1"/>
    </source>
</evidence>
<proteinExistence type="inferred from homology"/>
<organism evidence="3 4">
    <name type="scientific">Candidatus Criblamydia sequanensis CRIB-18</name>
    <dbReference type="NCBI Taxonomy" id="1437425"/>
    <lineage>
        <taxon>Bacteria</taxon>
        <taxon>Pseudomonadati</taxon>
        <taxon>Chlamydiota</taxon>
        <taxon>Chlamydiia</taxon>
        <taxon>Parachlamydiales</taxon>
        <taxon>Candidatus Criblamydiaceae</taxon>
        <taxon>Candidatus Criblamydia</taxon>
    </lineage>
</organism>
<dbReference type="PANTHER" id="PTHR36842:SF1">
    <property type="entry name" value="PROTEIN TOLB"/>
    <property type="match status" value="1"/>
</dbReference>
<accession>A0A090E454</accession>
<protein>
    <recommendedName>
        <fullName evidence="2">Protein TolB homolog</fullName>
    </recommendedName>
</protein>
<evidence type="ECO:0000256" key="2">
    <source>
        <dbReference type="ARBA" id="ARBA00018228"/>
    </source>
</evidence>
<dbReference type="AlphaFoldDB" id="A0A090E454"/>
<dbReference type="InterPro" id="IPR011659">
    <property type="entry name" value="WD40"/>
</dbReference>
<dbReference type="Proteomes" id="UP000031552">
    <property type="component" value="Unassembled WGS sequence"/>
</dbReference>
<dbReference type="PANTHER" id="PTHR36842">
    <property type="entry name" value="PROTEIN TOLB HOMOLOG"/>
    <property type="match status" value="1"/>
</dbReference>
<reference evidence="3" key="2">
    <citation type="submission" date="2014-09" db="EMBL/GenBank/DDBJ databases">
        <title>Criblamydia sequanensis harbors a mega-plasmid encoding arsenite resistance.</title>
        <authorList>
            <person name="Bertelli C."/>
            <person name="Goesmann A."/>
            <person name="Greub G."/>
        </authorList>
    </citation>
    <scope>NUCLEOTIDE SEQUENCE [LARGE SCALE GENOMIC DNA]</scope>
    <source>
        <strain evidence="3">CRIB-18</strain>
    </source>
</reference>
<dbReference type="RefSeq" id="WP_053332069.1">
    <property type="nucleotide sequence ID" value="NZ_CCEJ010000016.1"/>
</dbReference>
<keyword evidence="4" id="KW-1185">Reference proteome</keyword>
<dbReference type="Gene3D" id="2.120.10.30">
    <property type="entry name" value="TolB, C-terminal domain"/>
    <property type="match status" value="4"/>
</dbReference>
<dbReference type="Pfam" id="PF07676">
    <property type="entry name" value="PD40"/>
    <property type="match status" value="5"/>
</dbReference>
<gene>
    <name evidence="3" type="ORF">CSEC_2448</name>
</gene>
<dbReference type="EMBL" id="CCEJ010000016">
    <property type="protein sequence ID" value="CDR35254.1"/>
    <property type="molecule type" value="Genomic_DNA"/>
</dbReference>
<name>A0A090E454_9BACT</name>
<dbReference type="OrthoDB" id="2386786at2"/>
<evidence type="ECO:0000313" key="4">
    <source>
        <dbReference type="Proteomes" id="UP000031552"/>
    </source>
</evidence>
<dbReference type="eggNOG" id="COG0823">
    <property type="taxonomic scope" value="Bacteria"/>
</dbReference>
<reference evidence="3" key="1">
    <citation type="submission" date="2013-12" db="EMBL/GenBank/DDBJ databases">
        <authorList>
            <person name="Linke B."/>
        </authorList>
    </citation>
    <scope>NUCLEOTIDE SEQUENCE [LARGE SCALE GENOMIC DNA]</scope>
    <source>
        <strain evidence="3">CRIB-18</strain>
    </source>
</reference>
<comment type="similarity">
    <text evidence="1">Belongs to the TolB family.</text>
</comment>
<sequence length="324" mass="37379">MWNFFWAFFISLIFEFSCLTDEPYLKNIHQITFDEMGFERAGEAYFSPDDSTILFQAIPKGKKEYQIYRMNLMDGLPLMVSTGKGSCTCAYFHPTQEKIIFASSHSDPMEFREEEAHESYKWHLTPYMNIYEANLDGSDLKALTGGEAYHAECAYSPDGTKIVYASNESGSMNIYVMDADGYNAKAITHTEGIYNGGPFFSPDGKKIIFRADRMRPDYLQIYMIDLETLEEELLTDNEAINWAPYWHPDGDKIAFTTSLHGHHRYEIYLLELATGRMQRLTDYPSFDGLPVFSHDGKKLMWTSKRSPNRSCQIYIADFINPFES</sequence>
<dbReference type="STRING" id="1437425.CSEC_2448"/>